<keyword evidence="2" id="KW-1185">Reference proteome</keyword>
<gene>
    <name evidence="1" type="ORF">CFIO01_06287</name>
</gene>
<organism evidence="1 2">
    <name type="scientific">Colletotrichum fioriniae PJ7</name>
    <dbReference type="NCBI Taxonomy" id="1445577"/>
    <lineage>
        <taxon>Eukaryota</taxon>
        <taxon>Fungi</taxon>
        <taxon>Dikarya</taxon>
        <taxon>Ascomycota</taxon>
        <taxon>Pezizomycotina</taxon>
        <taxon>Sordariomycetes</taxon>
        <taxon>Hypocreomycetidae</taxon>
        <taxon>Glomerellales</taxon>
        <taxon>Glomerellaceae</taxon>
        <taxon>Colletotrichum</taxon>
        <taxon>Colletotrichum acutatum species complex</taxon>
    </lineage>
</organism>
<dbReference type="HOGENOM" id="CLU_1777288_0_0_1"/>
<name>A0A010R5R7_9PEZI</name>
<dbReference type="EMBL" id="JARH01000897">
    <property type="protein sequence ID" value="EXF75551.1"/>
    <property type="molecule type" value="Genomic_DNA"/>
</dbReference>
<reference evidence="1 2" key="1">
    <citation type="submission" date="2014-02" db="EMBL/GenBank/DDBJ databases">
        <title>The genome sequence of Colletotrichum fioriniae PJ7.</title>
        <authorList>
            <person name="Baroncelli R."/>
            <person name="Thon M.R."/>
        </authorList>
    </citation>
    <scope>NUCLEOTIDE SEQUENCE [LARGE SCALE GENOMIC DNA]</scope>
    <source>
        <strain evidence="1 2">PJ7</strain>
    </source>
</reference>
<evidence type="ECO:0000313" key="2">
    <source>
        <dbReference type="Proteomes" id="UP000020467"/>
    </source>
</evidence>
<evidence type="ECO:0000313" key="1">
    <source>
        <dbReference type="EMBL" id="EXF75551.1"/>
    </source>
</evidence>
<dbReference type="KEGG" id="cfj:CFIO01_06287"/>
<dbReference type="Proteomes" id="UP000020467">
    <property type="component" value="Unassembled WGS sequence"/>
</dbReference>
<protein>
    <submittedName>
        <fullName evidence="1">Uncharacterized protein</fullName>
    </submittedName>
</protein>
<proteinExistence type="predicted"/>
<comment type="caution">
    <text evidence="1">The sequence shown here is derived from an EMBL/GenBank/DDBJ whole genome shotgun (WGS) entry which is preliminary data.</text>
</comment>
<dbReference type="AlphaFoldDB" id="A0A010R5R7"/>
<accession>A0A010R5R7</accession>
<sequence>MVAIAKRELAQGGGWSMGVRAERKGKAKDEFIRHYQGLGSSRTFAKTHEWLTEPICRVSRGKRPDRCAEERAGEWTRPTEMGLHGSGGFLACIAAFLSINQRKIMTSVYSRWRESKMQHNPYLWALPESSQDAVQEPTCVIPDMPC</sequence>